<dbReference type="OrthoDB" id="5911912at2759"/>
<dbReference type="CDD" id="cd08368">
    <property type="entry name" value="LIM"/>
    <property type="match status" value="1"/>
</dbReference>
<dbReference type="CDD" id="cd23068">
    <property type="entry name" value="PDZ_ZASP52-like"/>
    <property type="match status" value="1"/>
</dbReference>
<evidence type="ECO:0000259" key="10">
    <source>
        <dbReference type="PROSITE" id="PS50106"/>
    </source>
</evidence>
<feature type="region of interest" description="Disordered" evidence="8">
    <location>
        <begin position="482"/>
        <end position="518"/>
    </location>
</feature>
<dbReference type="FunFam" id="2.10.110.10:FF:000010">
    <property type="entry name" value="PDZ and LIM domain protein 5"/>
    <property type="match status" value="1"/>
</dbReference>
<keyword evidence="7" id="KW-0175">Coiled coil</keyword>
<accession>A0A7R9BN44</accession>
<dbReference type="SMART" id="SM00132">
    <property type="entry name" value="LIM"/>
    <property type="match status" value="4"/>
</dbReference>
<evidence type="ECO:0000256" key="6">
    <source>
        <dbReference type="PROSITE-ProRule" id="PRU00125"/>
    </source>
</evidence>
<organism evidence="11">
    <name type="scientific">Notodromas monacha</name>
    <dbReference type="NCBI Taxonomy" id="399045"/>
    <lineage>
        <taxon>Eukaryota</taxon>
        <taxon>Metazoa</taxon>
        <taxon>Ecdysozoa</taxon>
        <taxon>Arthropoda</taxon>
        <taxon>Crustacea</taxon>
        <taxon>Oligostraca</taxon>
        <taxon>Ostracoda</taxon>
        <taxon>Podocopa</taxon>
        <taxon>Podocopida</taxon>
        <taxon>Cypridocopina</taxon>
        <taxon>Cypridoidea</taxon>
        <taxon>Cyprididae</taxon>
        <taxon>Notodromas</taxon>
    </lineage>
</organism>
<dbReference type="SUPFAM" id="SSF57716">
    <property type="entry name" value="Glucocorticoid receptor-like (DNA-binding domain)"/>
    <property type="match status" value="4"/>
</dbReference>
<evidence type="ECO:0000313" key="12">
    <source>
        <dbReference type="Proteomes" id="UP000678499"/>
    </source>
</evidence>
<dbReference type="PROSITE" id="PS50106">
    <property type="entry name" value="PDZ"/>
    <property type="match status" value="1"/>
</dbReference>
<feature type="coiled-coil region" evidence="7">
    <location>
        <begin position="318"/>
        <end position="345"/>
    </location>
</feature>
<dbReference type="InterPro" id="IPR036034">
    <property type="entry name" value="PDZ_sf"/>
</dbReference>
<dbReference type="Pfam" id="PF15936">
    <property type="entry name" value="DUF4749"/>
    <property type="match status" value="1"/>
</dbReference>
<dbReference type="Gene3D" id="2.30.42.10">
    <property type="match status" value="1"/>
</dbReference>
<feature type="domain" description="LIM zinc-binding" evidence="9">
    <location>
        <begin position="865"/>
        <end position="925"/>
    </location>
</feature>
<dbReference type="SMART" id="SM00735">
    <property type="entry name" value="ZM"/>
    <property type="match status" value="1"/>
</dbReference>
<feature type="compositionally biased region" description="Low complexity" evidence="8">
    <location>
        <begin position="237"/>
        <end position="247"/>
    </location>
</feature>
<feature type="domain" description="LIM zinc-binding" evidence="9">
    <location>
        <begin position="406"/>
        <end position="465"/>
    </location>
</feature>
<evidence type="ECO:0000256" key="3">
    <source>
        <dbReference type="ARBA" id="ARBA00022723"/>
    </source>
</evidence>
<dbReference type="GO" id="GO:0003779">
    <property type="term" value="F:actin binding"/>
    <property type="evidence" value="ECO:0007669"/>
    <property type="project" value="TreeGrafter"/>
</dbReference>
<dbReference type="AlphaFoldDB" id="A0A7R9BN44"/>
<dbReference type="GO" id="GO:0005912">
    <property type="term" value="C:adherens junction"/>
    <property type="evidence" value="ECO:0007669"/>
    <property type="project" value="TreeGrafter"/>
</dbReference>
<proteinExistence type="predicted"/>
<dbReference type="EMBL" id="CAJPEX010000870">
    <property type="protein sequence ID" value="CAG0917474.1"/>
    <property type="molecule type" value="Genomic_DNA"/>
</dbReference>
<dbReference type="GO" id="GO:0046872">
    <property type="term" value="F:metal ion binding"/>
    <property type="evidence" value="ECO:0007669"/>
    <property type="project" value="UniProtKB-KW"/>
</dbReference>
<evidence type="ECO:0000259" key="9">
    <source>
        <dbReference type="PROSITE" id="PS50023"/>
    </source>
</evidence>
<name>A0A7R9BN44_9CRUS</name>
<feature type="region of interest" description="Disordered" evidence="8">
    <location>
        <begin position="702"/>
        <end position="736"/>
    </location>
</feature>
<dbReference type="PANTHER" id="PTHR24214">
    <property type="entry name" value="PDZ AND LIM DOMAIN PROTEIN ZASP"/>
    <property type="match status" value="1"/>
</dbReference>
<feature type="compositionally biased region" description="Low complexity" evidence="8">
    <location>
        <begin position="706"/>
        <end position="715"/>
    </location>
</feature>
<dbReference type="Proteomes" id="UP000678499">
    <property type="component" value="Unassembled WGS sequence"/>
</dbReference>
<dbReference type="InterPro" id="IPR050604">
    <property type="entry name" value="PDZ-LIM_domain"/>
</dbReference>
<dbReference type="InterPro" id="IPR001781">
    <property type="entry name" value="Znf_LIM"/>
</dbReference>
<dbReference type="FunFam" id="2.10.110.10:FF:000073">
    <property type="entry name" value="Uncharacterized protein, isoform Z"/>
    <property type="match status" value="1"/>
</dbReference>
<dbReference type="FunFam" id="2.30.42.10:FF:000055">
    <property type="entry name" value="PDZ and LIM domain protein 3"/>
    <property type="match status" value="1"/>
</dbReference>
<protein>
    <recommendedName>
        <fullName evidence="13">PDZ and LIM domain protein Zasp</fullName>
    </recommendedName>
</protein>
<keyword evidence="3 6" id="KW-0479">Metal-binding</keyword>
<evidence type="ECO:0000256" key="2">
    <source>
        <dbReference type="ARBA" id="ARBA00022490"/>
    </source>
</evidence>
<dbReference type="Pfam" id="PF00595">
    <property type="entry name" value="PDZ"/>
    <property type="match status" value="1"/>
</dbReference>
<dbReference type="GO" id="GO:0061061">
    <property type="term" value="P:muscle structure development"/>
    <property type="evidence" value="ECO:0007669"/>
    <property type="project" value="TreeGrafter"/>
</dbReference>
<dbReference type="FunFam" id="2.10.110.10:FF:000069">
    <property type="entry name" value="Uncharacterized protein, isoform Z"/>
    <property type="match status" value="1"/>
</dbReference>
<feature type="domain" description="PDZ" evidence="10">
    <location>
        <begin position="6"/>
        <end position="88"/>
    </location>
</feature>
<dbReference type="SMART" id="SM00228">
    <property type="entry name" value="PDZ"/>
    <property type="match status" value="1"/>
</dbReference>
<feature type="domain" description="LIM zinc-binding" evidence="9">
    <location>
        <begin position="805"/>
        <end position="864"/>
    </location>
</feature>
<dbReference type="PROSITE" id="PS50023">
    <property type="entry name" value="LIM_DOMAIN_2"/>
    <property type="match status" value="3"/>
</dbReference>
<feature type="region of interest" description="Disordered" evidence="8">
    <location>
        <begin position="372"/>
        <end position="400"/>
    </location>
</feature>
<feature type="region of interest" description="Disordered" evidence="8">
    <location>
        <begin position="221"/>
        <end position="256"/>
    </location>
</feature>
<keyword evidence="4 6" id="KW-0862">Zinc</keyword>
<keyword evidence="5 6" id="KW-0440">LIM domain</keyword>
<evidence type="ECO:0000256" key="5">
    <source>
        <dbReference type="ARBA" id="ARBA00023038"/>
    </source>
</evidence>
<evidence type="ECO:0000256" key="1">
    <source>
        <dbReference type="ARBA" id="ARBA00004496"/>
    </source>
</evidence>
<keyword evidence="12" id="KW-1185">Reference proteome</keyword>
<keyword evidence="2" id="KW-0963">Cytoplasm</keyword>
<dbReference type="Gene3D" id="1.20.5.340">
    <property type="match status" value="1"/>
</dbReference>
<dbReference type="Pfam" id="PF00412">
    <property type="entry name" value="LIM"/>
    <property type="match status" value="4"/>
</dbReference>
<comment type="subcellular location">
    <subcellularLocation>
        <location evidence="1">Cytoplasm</location>
    </subcellularLocation>
</comment>
<feature type="compositionally biased region" description="Polar residues" evidence="8">
    <location>
        <begin position="382"/>
        <end position="400"/>
    </location>
</feature>
<reference evidence="11" key="1">
    <citation type="submission" date="2020-11" db="EMBL/GenBank/DDBJ databases">
        <authorList>
            <person name="Tran Van P."/>
        </authorList>
    </citation>
    <scope>NUCLEOTIDE SEQUENCE</scope>
</reference>
<dbReference type="EMBL" id="OA882907">
    <property type="protein sequence ID" value="CAD7277322.1"/>
    <property type="molecule type" value="Genomic_DNA"/>
</dbReference>
<feature type="compositionally biased region" description="Pro residues" evidence="8">
    <location>
        <begin position="483"/>
        <end position="496"/>
    </location>
</feature>
<dbReference type="PANTHER" id="PTHR24214:SF38">
    <property type="entry name" value="PDZ AND LIM DOMAIN PROTEIN ZASP-RELATED"/>
    <property type="match status" value="1"/>
</dbReference>
<dbReference type="InterPro" id="IPR006643">
    <property type="entry name" value="Zasp-like_motif"/>
</dbReference>
<evidence type="ECO:0000313" key="11">
    <source>
        <dbReference type="EMBL" id="CAD7277322.1"/>
    </source>
</evidence>
<dbReference type="FunFam" id="2.10.110.10:FF:000020">
    <property type="entry name" value="PDZ and LIM domain protein 5"/>
    <property type="match status" value="1"/>
</dbReference>
<dbReference type="InterPro" id="IPR031847">
    <property type="entry name" value="PDLI1-4/Zasp-like_mid"/>
</dbReference>
<evidence type="ECO:0000256" key="4">
    <source>
        <dbReference type="ARBA" id="ARBA00022833"/>
    </source>
</evidence>
<sequence>MAQTFVIQLSRADGTPWGFRLQGGKDFGVPLSILKVNGGSIAEKAGLQAGDGVLKVNNQDTAHFRHKEAQDAIIHTGNNLELLVQRGKSRTWQPKVTPVGDAPTVPQPVAAEPQMVTQTSLKHHQDQQVNGTMKAIVNNQYNSPVALYSEENIAETLSAQAEVLAGGVLGVNFKKNEKPYSGDNSEVLKMVQQMDQDPGSPGTVDPAEVIMATGLPLGTAGLRSVVPPHHPVPSSPLPSSALTSSSSKVDAAPDQSHCSDCGRLIVHIEHPAHMQPHHHQAAPISSSTMLPHGAPIILRDQACLGQQQANVGHHQASIDHYQANIDQQKAQMSQHQAQMSHHQANVGHHQANVAHNQANVGHHQANIDHHQASVGQHHASMGQHQANVSPHQGSLGQHQANVGQQDPCNLCEGPIVGVFVRVKGRNLHVECFKCATCGSSLKNVGYYSVNEKLYCDIHARQVASKLAGVDPDPALAVSASPMAPAPAPVAPPPAKPVTPAAATSFSPRAAPKAPMLPTSVPTPTIGAVPISRAQYGGAVPFGTPHASKVGPVPFHSSSSSCSTTTTTNNLKPRDLADIMCPLQPLSIPEPPADVPNAEKPMFGDLLIAELKSMSLDEGVQSSQIMQEVKRMESCSYSSHTSTTSGGVNQVPSKVLWPPPREDEVHNTGHQVAFPPTLEEAVLQKKPQEKPMGSVAQSFARAPTNQAPSSASAPPAGVGSKAMGQKWTPRKGKGVLTQPTGSRIPVCHTCHQTIRGPFVTALNKTWCPKDFVCAMPNCGCNLQEIGFVEEQDNLVCENCWGSFLAPECDKCHSRIKAECMKAIGKFYHPACFSCAYCKAPFGADFFYLEDGLPYCEADWNELFTTKCFGCGFPIGAGDHWVEALNNSYHTQCFKCSLCSASLEGKGFFARAGRPVCKNHGVSAPKIH</sequence>
<evidence type="ECO:0008006" key="13">
    <source>
        <dbReference type="Google" id="ProtNLM"/>
    </source>
</evidence>
<gene>
    <name evidence="11" type="ORF">NMOB1V02_LOCUS5057</name>
</gene>
<dbReference type="GO" id="GO:0030018">
    <property type="term" value="C:Z disc"/>
    <property type="evidence" value="ECO:0007669"/>
    <property type="project" value="TreeGrafter"/>
</dbReference>
<evidence type="ECO:0000256" key="8">
    <source>
        <dbReference type="SAM" id="MobiDB-lite"/>
    </source>
</evidence>
<dbReference type="SUPFAM" id="SSF50156">
    <property type="entry name" value="PDZ domain-like"/>
    <property type="match status" value="1"/>
</dbReference>
<dbReference type="InterPro" id="IPR001478">
    <property type="entry name" value="PDZ"/>
</dbReference>
<dbReference type="GO" id="GO:0007507">
    <property type="term" value="P:heart development"/>
    <property type="evidence" value="ECO:0007669"/>
    <property type="project" value="TreeGrafter"/>
</dbReference>
<dbReference type="Gene3D" id="2.10.110.10">
    <property type="entry name" value="Cysteine Rich Protein"/>
    <property type="match status" value="4"/>
</dbReference>
<dbReference type="GO" id="GO:0001725">
    <property type="term" value="C:stress fiber"/>
    <property type="evidence" value="ECO:0007669"/>
    <property type="project" value="TreeGrafter"/>
</dbReference>
<evidence type="ECO:0000256" key="7">
    <source>
        <dbReference type="SAM" id="Coils"/>
    </source>
</evidence>
<dbReference type="GO" id="GO:0030036">
    <property type="term" value="P:actin cytoskeleton organization"/>
    <property type="evidence" value="ECO:0007669"/>
    <property type="project" value="TreeGrafter"/>
</dbReference>
<dbReference type="PROSITE" id="PS00478">
    <property type="entry name" value="LIM_DOMAIN_1"/>
    <property type="match status" value="1"/>
</dbReference>
<dbReference type="GO" id="GO:0051371">
    <property type="term" value="F:muscle alpha-actinin binding"/>
    <property type="evidence" value="ECO:0007669"/>
    <property type="project" value="TreeGrafter"/>
</dbReference>
<dbReference type="GO" id="GO:0031941">
    <property type="term" value="C:filamentous actin"/>
    <property type="evidence" value="ECO:0007669"/>
    <property type="project" value="TreeGrafter"/>
</dbReference>